<feature type="domain" description="NmrA-like" evidence="3">
    <location>
        <begin position="5"/>
        <end position="285"/>
    </location>
</feature>
<dbReference type="RefSeq" id="XP_035321105.1">
    <property type="nucleotide sequence ID" value="XM_035469410.1"/>
</dbReference>
<proteinExistence type="inferred from homology"/>
<dbReference type="InterPro" id="IPR036291">
    <property type="entry name" value="NAD(P)-bd_dom_sf"/>
</dbReference>
<gene>
    <name evidence="4" type="ORF">GMORB2_7445</name>
</gene>
<dbReference type="InterPro" id="IPR008030">
    <property type="entry name" value="NmrA-like"/>
</dbReference>
<dbReference type="AlphaFoldDB" id="A0A9P4YSS8"/>
<evidence type="ECO:0000259" key="3">
    <source>
        <dbReference type="Pfam" id="PF05368"/>
    </source>
</evidence>
<protein>
    <submittedName>
        <fullName evidence="4">NmrA-like family</fullName>
    </submittedName>
</protein>
<accession>A0A9P4YSS8</accession>
<name>A0A9P4YSS8_9HYPO</name>
<dbReference type="CDD" id="cd05251">
    <property type="entry name" value="NmrA_like_SDR_a"/>
    <property type="match status" value="1"/>
</dbReference>
<comment type="caution">
    <text evidence="4">The sequence shown here is derived from an EMBL/GenBank/DDBJ whole genome shotgun (WGS) entry which is preliminary data.</text>
</comment>
<dbReference type="OrthoDB" id="9997102at2759"/>
<evidence type="ECO:0000256" key="1">
    <source>
        <dbReference type="ARBA" id="ARBA00006328"/>
    </source>
</evidence>
<dbReference type="GeneID" id="55973668"/>
<comment type="similarity">
    <text evidence="1">Belongs to the NmrA-type oxidoreductase family.</text>
</comment>
<dbReference type="SUPFAM" id="SSF51735">
    <property type="entry name" value="NAD(P)-binding Rossmann-fold domains"/>
    <property type="match status" value="1"/>
</dbReference>
<organism evidence="4 5">
    <name type="scientific">Geosmithia morbida</name>
    <dbReference type="NCBI Taxonomy" id="1094350"/>
    <lineage>
        <taxon>Eukaryota</taxon>
        <taxon>Fungi</taxon>
        <taxon>Dikarya</taxon>
        <taxon>Ascomycota</taxon>
        <taxon>Pezizomycotina</taxon>
        <taxon>Sordariomycetes</taxon>
        <taxon>Hypocreomycetidae</taxon>
        <taxon>Hypocreales</taxon>
        <taxon>Bionectriaceae</taxon>
        <taxon>Geosmithia</taxon>
    </lineage>
</organism>
<sequence length="303" mass="32849">MSLGTILVTGATGKQGGSVISALLAEKAEYKILALTRDASSPSAKNLAAKSSGITLVEGNLDDADTVFENAKKLASSPIWGVFSVQTLTPNKAGPINEERQGKALIDASVANGVKFFVYSSVDRGGEARSSDNPTNVPHFASKHNIERHLMDQSQMSWTILRPVAFMENFNGGLIGRIFASCWQTALPSRPLQLIATSDIGVFAAKAFMDPDSDRFKGKAISLAGDELTFEQMSAVFKEKTGSDVPLSWGFMARVTFYMSEEMSTMFNFFEKEGYGADIQELRKIHPGLKTLGAWLPESPYAK</sequence>
<dbReference type="EMBL" id="JAANYQ010000009">
    <property type="protein sequence ID" value="KAF4122453.1"/>
    <property type="molecule type" value="Genomic_DNA"/>
</dbReference>
<keyword evidence="2" id="KW-0521">NADP</keyword>
<dbReference type="GO" id="GO:0005634">
    <property type="term" value="C:nucleus"/>
    <property type="evidence" value="ECO:0007669"/>
    <property type="project" value="TreeGrafter"/>
</dbReference>
<dbReference type="Pfam" id="PF05368">
    <property type="entry name" value="NmrA"/>
    <property type="match status" value="1"/>
</dbReference>
<evidence type="ECO:0000313" key="5">
    <source>
        <dbReference type="Proteomes" id="UP000749293"/>
    </source>
</evidence>
<reference evidence="4" key="1">
    <citation type="submission" date="2020-03" db="EMBL/GenBank/DDBJ databases">
        <title>Site-based positive gene gene selection in Geosmithia morbida across the United States reveals a broad range of putative effectors and factors for local host and environmental adapation.</title>
        <authorList>
            <person name="Onufrak A."/>
            <person name="Murdoch R.W."/>
            <person name="Gazis R."/>
            <person name="Huff M."/>
            <person name="Staton M."/>
            <person name="Klingeman W."/>
            <person name="Hadziabdic D."/>
        </authorList>
    </citation>
    <scope>NUCLEOTIDE SEQUENCE</scope>
    <source>
        <strain evidence="4">1262</strain>
    </source>
</reference>
<dbReference type="Proteomes" id="UP000749293">
    <property type="component" value="Unassembled WGS sequence"/>
</dbReference>
<evidence type="ECO:0000313" key="4">
    <source>
        <dbReference type="EMBL" id="KAF4122453.1"/>
    </source>
</evidence>
<keyword evidence="5" id="KW-1185">Reference proteome</keyword>
<dbReference type="InterPro" id="IPR051164">
    <property type="entry name" value="NmrA-like_oxidored"/>
</dbReference>
<dbReference type="PANTHER" id="PTHR42748:SF7">
    <property type="entry name" value="NMRA LIKE REDOX SENSOR 1-RELATED"/>
    <property type="match status" value="1"/>
</dbReference>
<dbReference type="Gene3D" id="3.40.50.720">
    <property type="entry name" value="NAD(P)-binding Rossmann-like Domain"/>
    <property type="match status" value="1"/>
</dbReference>
<dbReference type="PANTHER" id="PTHR42748">
    <property type="entry name" value="NITROGEN METABOLITE REPRESSION PROTEIN NMRA FAMILY MEMBER"/>
    <property type="match status" value="1"/>
</dbReference>
<evidence type="ECO:0000256" key="2">
    <source>
        <dbReference type="ARBA" id="ARBA00022857"/>
    </source>
</evidence>
<dbReference type="Gene3D" id="3.90.25.10">
    <property type="entry name" value="UDP-galactose 4-epimerase, domain 1"/>
    <property type="match status" value="1"/>
</dbReference>